<keyword evidence="2" id="KW-0804">Transcription</keyword>
<dbReference type="PROSITE" id="PS51000">
    <property type="entry name" value="HTH_DEOR_2"/>
    <property type="match status" value="1"/>
</dbReference>
<evidence type="ECO:0000313" key="5">
    <source>
        <dbReference type="EMBL" id="WEY84712.1"/>
    </source>
</evidence>
<keyword evidence="1" id="KW-0805">Transcription regulation</keyword>
<feature type="domain" description="HTH deoR-type" evidence="3">
    <location>
        <begin position="3"/>
        <end position="58"/>
    </location>
</feature>
<name>A0A0D1KPK8_BACIU</name>
<dbReference type="SUPFAM" id="SSF46785">
    <property type="entry name" value="Winged helix' DNA-binding domain"/>
    <property type="match status" value="1"/>
</dbReference>
<dbReference type="SUPFAM" id="SSF160387">
    <property type="entry name" value="NosL/MerB-like"/>
    <property type="match status" value="1"/>
</dbReference>
<dbReference type="GO" id="GO:0003700">
    <property type="term" value="F:DNA-binding transcription factor activity"/>
    <property type="evidence" value="ECO:0007669"/>
    <property type="project" value="InterPro"/>
</dbReference>
<dbReference type="PANTHER" id="PTHR41247:SF1">
    <property type="entry name" value="HTH-TYPE TRANSCRIPTIONAL REPRESSOR YCNK"/>
    <property type="match status" value="1"/>
</dbReference>
<dbReference type="Gene3D" id="1.10.10.10">
    <property type="entry name" value="Winged helix-like DNA-binding domain superfamily/Winged helix DNA-binding domain"/>
    <property type="match status" value="1"/>
</dbReference>
<reference evidence="4 6" key="1">
    <citation type="submission" date="2014-12" db="EMBL/GenBank/DDBJ databases">
        <title>Comparative genome analysis of Bacillus coagulans HM-08, Clostridium butyricum HM-68, Bacillus subtilis HM-66 and Bacillus licheniformis BL-09.</title>
        <authorList>
            <person name="Zhang H."/>
        </authorList>
    </citation>
    <scope>NUCLEOTIDE SEQUENCE [LARGE SCALE GENOMIC DNA]</scope>
    <source>
        <strain evidence="4 6">HM-66</strain>
    </source>
</reference>
<dbReference type="Pfam" id="PF08220">
    <property type="entry name" value="HTH_DeoR"/>
    <property type="match status" value="1"/>
</dbReference>
<dbReference type="PANTHER" id="PTHR41247">
    <property type="entry name" value="HTH-TYPE TRANSCRIPTIONAL REPRESSOR YCNK"/>
    <property type="match status" value="1"/>
</dbReference>
<dbReference type="EMBL" id="CP120576">
    <property type="protein sequence ID" value="WEY84712.1"/>
    <property type="molecule type" value="Genomic_DNA"/>
</dbReference>
<dbReference type="Gene3D" id="3.30.70.2050">
    <property type="match status" value="1"/>
</dbReference>
<evidence type="ECO:0000313" key="6">
    <source>
        <dbReference type="Proteomes" id="UP000032247"/>
    </source>
</evidence>
<dbReference type="STRING" id="483913.AN935_02050"/>
<dbReference type="InterPro" id="IPR001034">
    <property type="entry name" value="DeoR_HTH"/>
</dbReference>
<evidence type="ECO:0000259" key="3">
    <source>
        <dbReference type="PROSITE" id="PS51000"/>
    </source>
</evidence>
<evidence type="ECO:0000313" key="4">
    <source>
        <dbReference type="EMBL" id="KIU10880.1"/>
    </source>
</evidence>
<sequence>MLPINRQQHILKWLKEEGALRISDISARFGVSEMTVYRDVNQLVQSNQVIKTAGGITLPARTPQTDHMCSYCLKPVNQAHSVQLITVNQDIEQLCCAHCAFLRYADKTEEVSHLICRDFLLQTTVSAGSAYFVVNAELNLRCCQPQAIPFATLDHAERFQKGFGGAVCTFDQALEDMLQDRKKRCTCTKK</sequence>
<dbReference type="PATRIC" id="fig|1423.173.peg.2993"/>
<dbReference type="AlphaFoldDB" id="A0A0D1KPK8"/>
<protein>
    <submittedName>
        <fullName evidence="5">Copper uptake transcriptional regulator YcnK</fullName>
    </submittedName>
    <submittedName>
        <fullName evidence="4">DeoR family transcriptional regulator</fullName>
    </submittedName>
</protein>
<dbReference type="Pfam" id="PF05573">
    <property type="entry name" value="NosL"/>
    <property type="match status" value="1"/>
</dbReference>
<evidence type="ECO:0000256" key="1">
    <source>
        <dbReference type="ARBA" id="ARBA00023015"/>
    </source>
</evidence>
<dbReference type="SMART" id="SM00420">
    <property type="entry name" value="HTH_DEOR"/>
    <property type="match status" value="1"/>
</dbReference>
<dbReference type="InterPro" id="IPR036390">
    <property type="entry name" value="WH_DNA-bd_sf"/>
</dbReference>
<proteinExistence type="predicted"/>
<reference evidence="5" key="2">
    <citation type="submission" date="2023-03" db="EMBL/GenBank/DDBJ databases">
        <title>Complete genome sequences of 52 Bacillus and Priestia strains isolated from West-African fermentations and 26 reference strains from the DSMZ collection.</title>
        <authorList>
            <person name="Wiedenbein E.S."/>
            <person name="Canoy T.S."/>
            <person name="Hui Y."/>
            <person name="Parkouda C."/>
            <person name="Dawende C."/>
            <person name="Ametefe E."/>
            <person name="Jespersen L."/>
            <person name="Nielsen D.S."/>
        </authorList>
    </citation>
    <scope>NUCLEOTIDE SEQUENCE</scope>
    <source>
        <strain evidence="5">PRO56</strain>
    </source>
</reference>
<dbReference type="InterPro" id="IPR008719">
    <property type="entry name" value="N2O_reductase_NosL"/>
</dbReference>
<dbReference type="Proteomes" id="UP000032247">
    <property type="component" value="Unassembled WGS sequence"/>
</dbReference>
<dbReference type="EMBL" id="JXBC01000004">
    <property type="protein sequence ID" value="KIU10880.1"/>
    <property type="molecule type" value="Genomic_DNA"/>
</dbReference>
<gene>
    <name evidence="5" type="primary">ycnK</name>
    <name evidence="5" type="ORF">P5633_21165</name>
    <name evidence="4" type="ORF">SC09_Contig25orf00746</name>
</gene>
<dbReference type="InterPro" id="IPR036388">
    <property type="entry name" value="WH-like_DNA-bd_sf"/>
</dbReference>
<evidence type="ECO:0000256" key="2">
    <source>
        <dbReference type="ARBA" id="ARBA00023163"/>
    </source>
</evidence>
<organism evidence="4 6">
    <name type="scientific">Bacillus subtilis</name>
    <dbReference type="NCBI Taxonomy" id="1423"/>
    <lineage>
        <taxon>Bacteria</taxon>
        <taxon>Bacillati</taxon>
        <taxon>Bacillota</taxon>
        <taxon>Bacilli</taxon>
        <taxon>Bacillales</taxon>
        <taxon>Bacillaceae</taxon>
        <taxon>Bacillus</taxon>
    </lineage>
</organism>
<dbReference type="Proteomes" id="UP001214898">
    <property type="component" value="Chromosome"/>
</dbReference>
<accession>A0A0D1KPK8</accession>